<name>A0ABV2DD49_9HYPH</name>
<reference evidence="3 4" key="1">
    <citation type="submission" date="2024-06" db="EMBL/GenBank/DDBJ databases">
        <authorList>
            <person name="Kim D.-U."/>
        </authorList>
    </citation>
    <scope>NUCLEOTIDE SEQUENCE [LARGE SCALE GENOMIC DNA]</scope>
    <source>
        <strain evidence="3 4">KACC15460</strain>
    </source>
</reference>
<feature type="chain" id="PRO_5046239233" evidence="2">
    <location>
        <begin position="23"/>
        <end position="166"/>
    </location>
</feature>
<accession>A0ABV2DD49</accession>
<organism evidence="3 4">
    <name type="scientific">Mesorhizobium shangrilense</name>
    <dbReference type="NCBI Taxonomy" id="460060"/>
    <lineage>
        <taxon>Bacteria</taxon>
        <taxon>Pseudomonadati</taxon>
        <taxon>Pseudomonadota</taxon>
        <taxon>Alphaproteobacteria</taxon>
        <taxon>Hyphomicrobiales</taxon>
        <taxon>Phyllobacteriaceae</taxon>
        <taxon>Mesorhizobium</taxon>
    </lineage>
</organism>
<feature type="region of interest" description="Disordered" evidence="1">
    <location>
        <begin position="123"/>
        <end position="166"/>
    </location>
</feature>
<proteinExistence type="predicted"/>
<evidence type="ECO:0000313" key="3">
    <source>
        <dbReference type="EMBL" id="MET2827912.1"/>
    </source>
</evidence>
<evidence type="ECO:0000256" key="2">
    <source>
        <dbReference type="SAM" id="SignalP"/>
    </source>
</evidence>
<evidence type="ECO:0000256" key="1">
    <source>
        <dbReference type="SAM" id="MobiDB-lite"/>
    </source>
</evidence>
<dbReference type="RefSeq" id="WP_354459918.1">
    <property type="nucleotide sequence ID" value="NZ_JBEWSZ010000001.1"/>
</dbReference>
<comment type="caution">
    <text evidence="3">The sequence shown here is derived from an EMBL/GenBank/DDBJ whole genome shotgun (WGS) entry which is preliminary data.</text>
</comment>
<gene>
    <name evidence="3" type="ORF">ABVQ20_13090</name>
</gene>
<feature type="compositionally biased region" description="Polar residues" evidence="1">
    <location>
        <begin position="142"/>
        <end position="154"/>
    </location>
</feature>
<feature type="signal peptide" evidence="2">
    <location>
        <begin position="1"/>
        <end position="22"/>
    </location>
</feature>
<sequence length="166" mass="16160">MRIHIIGSVVMSLAAIAGTAQASSLIVLGPSGSTPSVVKLVALEQSKAADIKSSVVALGEPTPDVTYEKVAALPEQPAAKHGPMQAPMIIRGGVVGSAFDTPAPRAAPAGTAAAPAPAATARMPASGTAAATPANGMASNKKVASSAGTRAATPQPTPIPGIGKLK</sequence>
<evidence type="ECO:0000313" key="4">
    <source>
        <dbReference type="Proteomes" id="UP001548832"/>
    </source>
</evidence>
<protein>
    <submittedName>
        <fullName evidence="3">Uncharacterized protein</fullName>
    </submittedName>
</protein>
<dbReference type="EMBL" id="JBEWSZ010000001">
    <property type="protein sequence ID" value="MET2827912.1"/>
    <property type="molecule type" value="Genomic_DNA"/>
</dbReference>
<keyword evidence="2" id="KW-0732">Signal</keyword>
<keyword evidence="4" id="KW-1185">Reference proteome</keyword>
<dbReference type="Proteomes" id="UP001548832">
    <property type="component" value="Unassembled WGS sequence"/>
</dbReference>